<dbReference type="EMBL" id="JASMWN010000012">
    <property type="protein sequence ID" value="MDU9005174.1"/>
    <property type="molecule type" value="Genomic_DNA"/>
</dbReference>
<dbReference type="PANTHER" id="PTHR42811">
    <property type="entry name" value="SERINE ACETYLTRANSFERASE"/>
    <property type="match status" value="1"/>
</dbReference>
<keyword evidence="2" id="KW-0808">Transferase</keyword>
<dbReference type="Proteomes" id="UP001255416">
    <property type="component" value="Unassembled WGS sequence"/>
</dbReference>
<proteinExistence type="inferred from homology"/>
<evidence type="ECO:0000256" key="4">
    <source>
        <dbReference type="ARBA" id="ARBA00023315"/>
    </source>
</evidence>
<evidence type="ECO:0000256" key="3">
    <source>
        <dbReference type="ARBA" id="ARBA00022737"/>
    </source>
</evidence>
<dbReference type="InterPro" id="IPR001451">
    <property type="entry name" value="Hexapep"/>
</dbReference>
<accession>A0ABU3VHM1</accession>
<keyword evidence="3" id="KW-0677">Repeat</keyword>
<dbReference type="Pfam" id="PF00132">
    <property type="entry name" value="Hexapep"/>
    <property type="match status" value="1"/>
</dbReference>
<dbReference type="PROSITE" id="PS00101">
    <property type="entry name" value="HEXAPEP_TRANSFERASES"/>
    <property type="match status" value="1"/>
</dbReference>
<dbReference type="CDD" id="cd03354">
    <property type="entry name" value="LbH_SAT"/>
    <property type="match status" value="1"/>
</dbReference>
<evidence type="ECO:0000313" key="5">
    <source>
        <dbReference type="EMBL" id="MDU9005174.1"/>
    </source>
</evidence>
<dbReference type="Gene3D" id="2.160.10.10">
    <property type="entry name" value="Hexapeptide repeat proteins"/>
    <property type="match status" value="1"/>
</dbReference>
<organism evidence="5 6">
    <name type="scientific">Sedimentitalea todarodis</name>
    <dbReference type="NCBI Taxonomy" id="1631240"/>
    <lineage>
        <taxon>Bacteria</taxon>
        <taxon>Pseudomonadati</taxon>
        <taxon>Pseudomonadota</taxon>
        <taxon>Alphaproteobacteria</taxon>
        <taxon>Rhodobacterales</taxon>
        <taxon>Paracoccaceae</taxon>
        <taxon>Sedimentitalea</taxon>
    </lineage>
</organism>
<name>A0ABU3VHM1_9RHOB</name>
<dbReference type="InterPro" id="IPR045304">
    <property type="entry name" value="LbH_SAT"/>
</dbReference>
<reference evidence="6" key="1">
    <citation type="submission" date="2023-05" db="EMBL/GenBank/DDBJ databases">
        <title>Sedimentitalea sp. nov. JM2-8.</title>
        <authorList>
            <person name="Huang J."/>
        </authorList>
    </citation>
    <scope>NUCLEOTIDE SEQUENCE [LARGE SCALE GENOMIC DNA]</scope>
    <source>
        <strain evidence="6">KHS03</strain>
    </source>
</reference>
<dbReference type="SUPFAM" id="SSF51161">
    <property type="entry name" value="Trimeric LpxA-like enzymes"/>
    <property type="match status" value="1"/>
</dbReference>
<gene>
    <name evidence="5" type="ORF">QO231_15105</name>
</gene>
<keyword evidence="6" id="KW-1185">Reference proteome</keyword>
<dbReference type="InterPro" id="IPR018357">
    <property type="entry name" value="Hexapep_transf_CS"/>
</dbReference>
<keyword evidence="4" id="KW-0012">Acyltransferase</keyword>
<protein>
    <recommendedName>
        <fullName evidence="7">Serine acetyltransferase</fullName>
    </recommendedName>
</protein>
<evidence type="ECO:0000313" key="6">
    <source>
        <dbReference type="Proteomes" id="UP001255416"/>
    </source>
</evidence>
<evidence type="ECO:0000256" key="2">
    <source>
        <dbReference type="ARBA" id="ARBA00022679"/>
    </source>
</evidence>
<evidence type="ECO:0000256" key="1">
    <source>
        <dbReference type="ARBA" id="ARBA00007274"/>
    </source>
</evidence>
<comment type="caution">
    <text evidence="5">The sequence shown here is derived from an EMBL/GenBank/DDBJ whole genome shotgun (WGS) entry which is preliminary data.</text>
</comment>
<evidence type="ECO:0008006" key="7">
    <source>
        <dbReference type="Google" id="ProtNLM"/>
    </source>
</evidence>
<dbReference type="InterPro" id="IPR011004">
    <property type="entry name" value="Trimer_LpxA-like_sf"/>
</dbReference>
<sequence>MTCLPRRVIRHASVVGTLGAHNGNPDTIGLGALIAEDFRTHGRDWFSEGFWVLFWHRFGNWRMGLPKLLRAPMTLIYAIMFRWVSRSTGILLPYSVQVGRRVCLEHFGGMILVAQSIGSDATIRQNTTFGIARKDALHDRPIIGDRVEIGAGAVIVGPVCIGNGAIIGANAVVTRDVAPGMVVGGIPARVIGRVRKLMRDEHPSDETVAGPLPQQSTILSI</sequence>
<comment type="similarity">
    <text evidence="1">Belongs to the transferase hexapeptide repeat family.</text>
</comment>